<name>A0A1X9LQ77_9MICO</name>
<keyword evidence="3" id="KW-0732">Signal</keyword>
<dbReference type="InterPro" id="IPR017853">
    <property type="entry name" value="GH"/>
</dbReference>
<dbReference type="KEGG" id="cphy:B5808_13320"/>
<dbReference type="STRING" id="1619308.B5808_13320"/>
<dbReference type="Gene3D" id="3.20.20.80">
    <property type="entry name" value="Glycosidases"/>
    <property type="match status" value="1"/>
</dbReference>
<organism evidence="4 5">
    <name type="scientific">Cnuibacter physcomitrellae</name>
    <dbReference type="NCBI Taxonomy" id="1619308"/>
    <lineage>
        <taxon>Bacteria</taxon>
        <taxon>Bacillati</taxon>
        <taxon>Actinomycetota</taxon>
        <taxon>Actinomycetes</taxon>
        <taxon>Micrococcales</taxon>
        <taxon>Microbacteriaceae</taxon>
        <taxon>Cnuibacter</taxon>
    </lineage>
</organism>
<dbReference type="SUPFAM" id="SSF51445">
    <property type="entry name" value="(Trans)glycosidases"/>
    <property type="match status" value="1"/>
</dbReference>
<evidence type="ECO:0000256" key="1">
    <source>
        <dbReference type="SAM" id="MobiDB-lite"/>
    </source>
</evidence>
<dbReference type="SUPFAM" id="SSF55486">
    <property type="entry name" value="Metalloproteases ('zincins'), catalytic domain"/>
    <property type="match status" value="1"/>
</dbReference>
<evidence type="ECO:0000313" key="5">
    <source>
        <dbReference type="Proteomes" id="UP000192775"/>
    </source>
</evidence>
<sequence length="760" mass="79849">MNRRLLPAGVIAAAALLIPTLASAPASALAPAAPAAPTAVPADASSLQPLARCQMPTPPDVDFSEGYSLGREAMPATGTGRITTLYVDFPDAPGDDAALAGYEDALDGGQQSVSELSEGKLQLDRTADEAWAEMPYPTAHYGIGTDDELSDELLADAVAATDAVVDFSQTDAIWLVFESSAVTGDVRSHAMNDATVTADGRTLNRAVLFSTADLGPTAELSPAWVVAHENGHTLGLADLYFNDTSAGDASRGTGPFDLMGYLDDDGSRELLAWNQWRLGWLADDAVSCLRPGKTTTLELGAVEDSATAGVALIRLSASTVLAVESRRSVGIDAASTAAEGALVYRIDASVPSGDGPVEVQFADGAAPQVRDAATISAAPLQPGDTYTDESGVTVTVDSADAAGDTITVDTNALVHTDTKRTIAYYQTSRVDNNVNNPYISPLPLTTEHTGTDYVILAAIKLKPEKVILNDHTPDDPYYTPVWADLAAMQQQGVRVIGMIGGDQNPSWQTLSTDFDVQYGRLKELIVKHHLDGIDLDVETPTAIEVVELVIDSLRNDFGPTFLITLSPVARGMEGEIDGLSQLDYDQLYEDRGEDIDWFNLQTYCGWGEPTEEYFSKVIAYQAGVGGAPASKLVMGVLSNPINCPGGNGWIGLRPLLEEVDDLAAKHADFGGVATWEYYNSDPGGTSAPWRLNGLLTDAMNGILPPDPGPEPTPVPGAGSSTLAATGSGYDPGPVALLALLALALGAGSFGAITRRRRARG</sequence>
<protein>
    <submittedName>
        <fullName evidence="4">Uncharacterized protein</fullName>
    </submittedName>
</protein>
<keyword evidence="5" id="KW-1185">Reference proteome</keyword>
<dbReference type="Proteomes" id="UP000192775">
    <property type="component" value="Chromosome"/>
</dbReference>
<dbReference type="Pfam" id="PF00704">
    <property type="entry name" value="Glyco_hydro_18"/>
    <property type="match status" value="1"/>
</dbReference>
<dbReference type="PANTHER" id="PTHR41775">
    <property type="entry name" value="SECRETED PROTEIN-RELATED"/>
    <property type="match status" value="1"/>
</dbReference>
<feature type="compositionally biased region" description="Pro residues" evidence="1">
    <location>
        <begin position="704"/>
        <end position="714"/>
    </location>
</feature>
<keyword evidence="2" id="KW-1133">Transmembrane helix</keyword>
<evidence type="ECO:0000313" key="4">
    <source>
        <dbReference type="EMBL" id="ARJ06091.1"/>
    </source>
</evidence>
<keyword evidence="2" id="KW-0472">Membrane</keyword>
<keyword evidence="2" id="KW-0812">Transmembrane</keyword>
<dbReference type="PROSITE" id="PS51910">
    <property type="entry name" value="GH18_2"/>
    <property type="match status" value="1"/>
</dbReference>
<feature type="region of interest" description="Disordered" evidence="1">
    <location>
        <begin position="702"/>
        <end position="725"/>
    </location>
</feature>
<feature type="chain" id="PRO_5043971754" evidence="3">
    <location>
        <begin position="25"/>
        <end position="760"/>
    </location>
</feature>
<feature type="signal peptide" evidence="3">
    <location>
        <begin position="1"/>
        <end position="24"/>
    </location>
</feature>
<dbReference type="EMBL" id="CP020715">
    <property type="protein sequence ID" value="ARJ06091.1"/>
    <property type="molecule type" value="Genomic_DNA"/>
</dbReference>
<evidence type="ECO:0000256" key="2">
    <source>
        <dbReference type="SAM" id="Phobius"/>
    </source>
</evidence>
<dbReference type="InterPro" id="IPR001223">
    <property type="entry name" value="Glyco_hydro18_cat"/>
</dbReference>
<dbReference type="RefSeq" id="WP_085020229.1">
    <property type="nucleotide sequence ID" value="NZ_BMHD01000001.1"/>
</dbReference>
<dbReference type="GO" id="GO:0005975">
    <property type="term" value="P:carbohydrate metabolic process"/>
    <property type="evidence" value="ECO:0007669"/>
    <property type="project" value="InterPro"/>
</dbReference>
<evidence type="ECO:0000256" key="3">
    <source>
        <dbReference type="SAM" id="SignalP"/>
    </source>
</evidence>
<accession>A0A1X9LQ77</accession>
<reference evidence="4 5" key="1">
    <citation type="submission" date="2017-04" db="EMBL/GenBank/DDBJ databases">
        <authorList>
            <person name="Afonso C.L."/>
            <person name="Miller P.J."/>
            <person name="Scott M.A."/>
            <person name="Spackman E."/>
            <person name="Goraichik I."/>
            <person name="Dimitrov K.M."/>
            <person name="Suarez D.L."/>
            <person name="Swayne D.E."/>
        </authorList>
    </citation>
    <scope>NUCLEOTIDE SEQUENCE [LARGE SCALE GENOMIC DNA]</scope>
    <source>
        <strain evidence="5">XA(T)</strain>
    </source>
</reference>
<feature type="transmembrane region" description="Helical" evidence="2">
    <location>
        <begin position="734"/>
        <end position="752"/>
    </location>
</feature>
<dbReference type="PANTHER" id="PTHR41775:SF1">
    <property type="entry name" value="PEPTIDASE M6-LIKE DOMAIN-CONTAINING PROTEIN"/>
    <property type="match status" value="1"/>
</dbReference>
<proteinExistence type="predicted"/>
<dbReference type="AlphaFoldDB" id="A0A1X9LQ77"/>
<gene>
    <name evidence="4" type="ORF">B5808_13320</name>
</gene>